<evidence type="ECO:0000313" key="11">
    <source>
        <dbReference type="Proteomes" id="UP000694845"/>
    </source>
</evidence>
<feature type="domain" description="HYR" evidence="10">
    <location>
        <begin position="534"/>
        <end position="613"/>
    </location>
</feature>
<dbReference type="PROSITE" id="PS00022">
    <property type="entry name" value="EGF_1"/>
    <property type="match status" value="2"/>
</dbReference>
<dbReference type="InterPro" id="IPR009030">
    <property type="entry name" value="Growth_fac_rcpt_cys_sf"/>
</dbReference>
<dbReference type="PROSITE" id="PS50825">
    <property type="entry name" value="HYR"/>
    <property type="match status" value="47"/>
</dbReference>
<feature type="domain" description="HYR" evidence="10">
    <location>
        <begin position="2307"/>
        <end position="2389"/>
    </location>
</feature>
<feature type="domain" description="HYR" evidence="10">
    <location>
        <begin position="2632"/>
        <end position="2714"/>
    </location>
</feature>
<dbReference type="InterPro" id="IPR049883">
    <property type="entry name" value="NOTCH1_EGF-like"/>
</dbReference>
<keyword evidence="3 4" id="KW-1015">Disulfide bond</keyword>
<feature type="domain" description="EGF-like" evidence="9">
    <location>
        <begin position="4646"/>
        <end position="4684"/>
    </location>
</feature>
<feature type="domain" description="HYR" evidence="10">
    <location>
        <begin position="3199"/>
        <end position="3277"/>
    </location>
</feature>
<dbReference type="SMART" id="SM00181">
    <property type="entry name" value="EGF"/>
    <property type="match status" value="3"/>
</dbReference>
<dbReference type="InterPro" id="IPR000082">
    <property type="entry name" value="SEA_dom"/>
</dbReference>
<dbReference type="OMA" id="CADTGAQ"/>
<accession>A0A8B7Y697</accession>
<dbReference type="InterPro" id="IPR001881">
    <property type="entry name" value="EGF-like_Ca-bd_dom"/>
</dbReference>
<feature type="transmembrane region" description="Helical" evidence="6">
    <location>
        <begin position="4692"/>
        <end position="4718"/>
    </location>
</feature>
<feature type="region of interest" description="Disordered" evidence="5">
    <location>
        <begin position="3697"/>
        <end position="3717"/>
    </location>
</feature>
<dbReference type="PROSITE" id="PS50024">
    <property type="entry name" value="SEA"/>
    <property type="match status" value="1"/>
</dbReference>
<feature type="domain" description="HYR" evidence="10">
    <location>
        <begin position="937"/>
        <end position="1015"/>
    </location>
</feature>
<feature type="signal peptide" evidence="7">
    <location>
        <begin position="1"/>
        <end position="23"/>
    </location>
</feature>
<comment type="caution">
    <text evidence="4">Lacks conserved residue(s) required for the propagation of feature annotation.</text>
</comment>
<dbReference type="PANTHER" id="PTHR24273:SF32">
    <property type="entry name" value="HYALIN"/>
    <property type="match status" value="1"/>
</dbReference>
<feature type="region of interest" description="Disordered" evidence="5">
    <location>
        <begin position="35"/>
        <end position="56"/>
    </location>
</feature>
<dbReference type="Gene3D" id="2.10.25.10">
    <property type="entry name" value="Laminin"/>
    <property type="match status" value="3"/>
</dbReference>
<feature type="domain" description="HYR" evidence="10">
    <location>
        <begin position="1746"/>
        <end position="1825"/>
    </location>
</feature>
<dbReference type="SUPFAM" id="SSF57184">
    <property type="entry name" value="Growth factor receptor domain"/>
    <property type="match status" value="1"/>
</dbReference>
<dbReference type="InterPro" id="IPR036364">
    <property type="entry name" value="SEA_dom_sf"/>
</dbReference>
<feature type="domain" description="HYR" evidence="10">
    <location>
        <begin position="3930"/>
        <end position="4012"/>
    </location>
</feature>
<feature type="domain" description="HYR" evidence="10">
    <location>
        <begin position="2469"/>
        <end position="2551"/>
    </location>
</feature>
<organism evidence="11 12">
    <name type="scientific">Acanthaster planci</name>
    <name type="common">Crown-of-thorns starfish</name>
    <dbReference type="NCBI Taxonomy" id="133434"/>
    <lineage>
        <taxon>Eukaryota</taxon>
        <taxon>Metazoa</taxon>
        <taxon>Echinodermata</taxon>
        <taxon>Eleutherozoa</taxon>
        <taxon>Asterozoa</taxon>
        <taxon>Asteroidea</taxon>
        <taxon>Valvatacea</taxon>
        <taxon>Valvatida</taxon>
        <taxon>Acanthasteridae</taxon>
        <taxon>Acanthaster</taxon>
    </lineage>
</organism>
<feature type="domain" description="HYR" evidence="10">
    <location>
        <begin position="1585"/>
        <end position="1663"/>
    </location>
</feature>
<reference evidence="12" key="1">
    <citation type="submission" date="2025-08" db="UniProtKB">
        <authorList>
            <consortium name="RefSeq"/>
        </authorList>
    </citation>
    <scope>IDENTIFICATION</scope>
</reference>
<feature type="domain" description="HYR" evidence="10">
    <location>
        <begin position="614"/>
        <end position="695"/>
    </location>
</feature>
<feature type="disulfide bond" evidence="4">
    <location>
        <begin position="4674"/>
        <end position="4683"/>
    </location>
</feature>
<evidence type="ECO:0000313" key="12">
    <source>
        <dbReference type="RefSeq" id="XP_022088734.1"/>
    </source>
</evidence>
<feature type="domain" description="HYR" evidence="10">
    <location>
        <begin position="450"/>
        <end position="533"/>
    </location>
</feature>
<keyword evidence="2" id="KW-0677">Repeat</keyword>
<dbReference type="GO" id="GO:0005509">
    <property type="term" value="F:calcium ion binding"/>
    <property type="evidence" value="ECO:0007669"/>
    <property type="project" value="InterPro"/>
</dbReference>
<feature type="domain" description="HYR" evidence="10">
    <location>
        <begin position="1339"/>
        <end position="1422"/>
    </location>
</feature>
<dbReference type="InterPro" id="IPR003410">
    <property type="entry name" value="HYR_dom"/>
</dbReference>
<proteinExistence type="predicted"/>
<dbReference type="Pfam" id="PF07645">
    <property type="entry name" value="EGF_CA"/>
    <property type="match status" value="1"/>
</dbReference>
<keyword evidence="6" id="KW-0812">Transmembrane</keyword>
<evidence type="ECO:0000256" key="1">
    <source>
        <dbReference type="ARBA" id="ARBA00022536"/>
    </source>
</evidence>
<feature type="domain" description="HYR" evidence="10">
    <location>
        <begin position="4178"/>
        <end position="4256"/>
    </location>
</feature>
<feature type="domain" description="HYR" evidence="10">
    <location>
        <begin position="365"/>
        <end position="449"/>
    </location>
</feature>
<dbReference type="Pfam" id="PF01390">
    <property type="entry name" value="SEA"/>
    <property type="match status" value="1"/>
</dbReference>
<feature type="domain" description="HYR" evidence="10">
    <location>
        <begin position="3522"/>
        <end position="3604"/>
    </location>
</feature>
<dbReference type="Gene3D" id="2.60.40.10">
    <property type="entry name" value="Immunoglobulins"/>
    <property type="match status" value="2"/>
</dbReference>
<dbReference type="Pfam" id="PF02494">
    <property type="entry name" value="HYR"/>
    <property type="match status" value="50"/>
</dbReference>
<keyword evidence="1 4" id="KW-0245">EGF-like domain</keyword>
<dbReference type="PROSITE" id="PS01186">
    <property type="entry name" value="EGF_2"/>
    <property type="match status" value="2"/>
</dbReference>
<feature type="compositionally biased region" description="Polar residues" evidence="5">
    <location>
        <begin position="3697"/>
        <end position="3715"/>
    </location>
</feature>
<dbReference type="KEGG" id="aplc:110978223"/>
<feature type="domain" description="EGF-like" evidence="9">
    <location>
        <begin position="4454"/>
        <end position="4490"/>
    </location>
</feature>
<dbReference type="PROSITE" id="PS50026">
    <property type="entry name" value="EGF_3"/>
    <property type="match status" value="3"/>
</dbReference>
<feature type="domain" description="HYR" evidence="10">
    <location>
        <begin position="2954"/>
        <end position="3036"/>
    </location>
</feature>
<feature type="domain" description="HYR" evidence="10">
    <location>
        <begin position="1986"/>
        <end position="2068"/>
    </location>
</feature>
<keyword evidence="6" id="KW-1133">Transmembrane helix</keyword>
<dbReference type="PROSITE" id="PS01187">
    <property type="entry name" value="EGF_CA"/>
    <property type="match status" value="1"/>
</dbReference>
<feature type="domain" description="HYR" evidence="10">
    <location>
        <begin position="3037"/>
        <end position="3117"/>
    </location>
</feature>
<gene>
    <name evidence="12" type="primary">LOC110978223</name>
</gene>
<evidence type="ECO:0000256" key="4">
    <source>
        <dbReference type="PROSITE-ProRule" id="PRU00076"/>
    </source>
</evidence>
<dbReference type="SMART" id="SM00179">
    <property type="entry name" value="EGF_CA"/>
    <property type="match status" value="2"/>
</dbReference>
<feature type="domain" description="HYR" evidence="10">
    <location>
        <begin position="3684"/>
        <end position="3766"/>
    </location>
</feature>
<evidence type="ECO:0000259" key="9">
    <source>
        <dbReference type="PROSITE" id="PS50026"/>
    </source>
</evidence>
<keyword evidence="7" id="KW-0732">Signal</keyword>
<sequence>MASPSAWILFTLGVFALCSLAVALDTVTVWCPQSTEGETNSKRASSTTTVLNPTRPVALDNNNMAVPAENITCNITSAGGVTMEFNYEMPDPIEYGLNTVTCTATHPDNSTVTDSCTFTINIVDNESPTFSTACPTEISTATDNGSSTANVTWPAVVARDNVGVVSLTSTHSPPFEFPVGNTTVEYIALDADGNNVTCSFIVSVSDMESPVVVLCPNDTITGTDPGVDYANVTWTEPVFSDNVNYTTTASHMRGDRFEIGNTTVVYNATDEAGNSVQCSFVITVEDREPPTFSNCQPQILAPTEGNNTFGFVTWDLQIQDNVGVSSIVNSSEPGSMFMFGNNTVNVTAVDVYGNEATCNFTVTVYDASPPMIINCPQSIMNETSEALLSISWIPPNATDNIDPTNAISVSSTYSPGDNFTVAQVTVVVYTFTDTSNNSDTCSFKVTVIDVGNPVFITCPTTLEYVLAGGQSSQLVSISEPLVQDNSMEMITPVLNGVSNPTTLSYGEYEVNYTAADAAGNMAAPCVFTISIKDEEAPELMNCPSSVMSLLTDPGLNTTNFNWTEPTATDNVRVVSLNASETNPVLLPIGNNTITIVAMDPAGNSDMCEFYVLVQDLEPPTVDVCPSDIVVGTDPGVATANVTFSPEFSDNDEVATIVGTNSSGSPFPVGNSTVVFVATDRSGNEANCTFFVIVQDDEAPVISNCLNITNSTDPGQNYKNITWPQLTYTDNVAIVNVTASHSQGDSFTVGDTPVTITVSDEAQNVTECTFVVTIVDEEPPSLSPCPAVIFNSTEERKNSSVVFWQEPVITDNVGVVSNMSSHRPGDPFLVGNTTVNYTASDDAGNMNSCAFVVVITDNESPELQCPTFIFNSTDANQNSSVVFWQEPVFTDNVGVVSNESTHSPGDVFPLGNSTVTYTVSDEAGNTANCSFIVSVEDDEAPMFSSCPSGVVNTTAFRQNSSVVFWPEPMFSDNVGVVSNSSNYSPGDVFDFGNTTVTYTVTDGAGNSNKCSFIVTVLDDEQPTVSGCPNSSVVPTDPSQDMAVVTWQEPVFADNVGVASNTSTHRPGDEFGVMETVVNYTASDSSGNTYTCSFTITVYDDEPPMFPRCMDVTISTDPGQNVSSQVWNFPEATDNVGITMNQSSHQPGQVFPLGMTPVMYTVFDAAGLNATCSFDVVVEDNEMPNITYCPIDVTLNTTGQRPVAVYVLPEAECGDNAGPVTITYSTFDNEFPIDATEVTIACFDEASNSDICTVTVTVLDLLPPRLLMCPDDMYAFADRGTNVTVNWTQPVAEDNSGSATVSSNYNTGDEFMNGTYIVEYTATDRSGNMDSCNFTLTVYATDSESPMVVICPNDTTVPADPDSNSTVVTWPVPVITDNVGVTMLDLTHPNESVFFIGPAVTVGYTASDLAGNTASCNFTVTVVDTQPPMLVNCSDDLVEFTSPGSNGIYLTIDLPAIVENDMYRVEQHPYPGHLFTVGNTTVQFIVRDRSGLNDSCEFKVLVIDNQPPSLSPCPSDMEIPTDARLATANVTWTVPSATDNVGVVSFTNSSEPGVVVDLGDTLEVIYMAYDEEGFNATCQFTITVVDEEDPDIQNCTGDVYVNTTAGEATGIANWEEPTATDNSGTVTLTASIRPGAVLGIGSTPNTYIALDGSGNTQLCKFQIIVQDFERPNLTMCPDDIYMFTYPGTNISISWTPPMVKDNSGDVTVSSNYNPGEEFANGTYTVTYTATDGSGNVGSCSFVIQINSTDTEPPMIQCPDDIVLPADNGSDSTVVTWPPPPYMDNNRVILVNVTRENGSLFYLGTEVVTYTVYDVLFNNDTCSFNVTILDTQDPMIVNCPNGANGTTDVGLPQGTVSWNEPVISDNSGSVNVDLSHQVGSKFPVGTIEVTYLVTDNSSNSAICSFNVTVTDDESPVFDCPMDFTNGTLPGRDVGTFSVAPAVTDNVNVSYSNFTHRPGDELVIGKTDIVYYARDAAGNEAICQFTVTIEDDEKPQILNCTAEVYANASLGTKMAYVVWPQPTAIDNTGIVTLTDDIPSNSLFSIGVNTVTYGAIDGAGNVETCTTAVNVLDVEDPTVVCPRNIEVFADNGTTIRLNWSMPIANDNSGIFTVNSNRPLNSEFAVGTHYITITVTDRAGNTANCTFSVIVYPTDTEVPIIICPQNVIRTTDPRVNYTNVTWEAPEYRDNQEVTVIEVDYQNGSQFFLGTTEVTYFIADRMGNNASCSFNVTVLDDEDPFFVSCPSDVVLLASQSRVYLWSPPNVTDNSGRPINVTSNYPLGTEFPYGGSIVVFTAEDESGNTASCNFTIFAEDSEPPTLLNCSSNIELYLYNGSTNATATWNETVFSDNSGNFTVTQEYFPGYAFPFGNTEVVINATDAAGNSASCVFNVTVFDLSPPVILNCPNNFSIVENVSLPNITWPAVQAVDNVEVASLIPTRDPSTLFPVGVTEVTYIAADTSGNTNVESCTFYVEVIDNVPPVFVTCPSDITVSNDPGRPGASVNWTVPIVMDNADVTVFESTHQPNANFSLGMTDVTYRISDAAGNNNTCTFTITVIDDEDPVFQNCPVNITTETDPGSNMAVVTWDPLVVTDNSGATITPTSASRSGDSFGIGSSPVMFVAIDPDSNIGRCNFEVIVVDKEPPMFSICPSDQEGIVIGDGNMTFVNWTDPVAEDNSGSVNVTALTRTQGEFVIGTAPVIYIATDPYGNTASCSFNVTVFALNTLMIACPPDVRVPADLDSNSTLVSWPLPMYNASITADLTSTRPINSSFEVGRAVVVYTVRGINGDNASCDFFVTVTDDQSPVFTSCPSNVVGSTSPALATGTMFWVVPVATDNVGVKNLTFNFEPTDLFPIGPTLVTYTAIDAAGNTESCSFNATVVDGEDPSFTFCPTNIEFTTNANGAIVVPTWGMPNATDNAGPPMLTSDYNLTRLAVGSTTLITFTAVDEAGNEATCMFNITVIDGTPPAIFSCPMDMVISTDPGLATALANWTEPTATDNYQLVSFEPDVQPLTNLTLGPTKVTYTAVDSVGLTAQCEFNVTVEDQEQPTISICPVNAVGTSSPGANNGSVFWIAPTANDNVGVVSFDSNYQPNDVLPVGSRKVVYTAVDAAGNVARCEFDAIVADVEDPVFTFCPADLEITTGANGSYVIPMWDMPNVTDNAGPPTVTNDYNGQPLMVGTVTTITYTAVDAFNNMDICMFDITVVDGTAPTIMNCPDDVTVPNTPNLATGQANWTAPVADDNVRVVNFTSDFNSGDVFDIGTTEVTYTATDSLGLTAVCQFNVTVEDVEPPVLTNCPNTLGGSTSLGKPNATVFWPSPSASDNSMRSVALDSNYQPNDEFPIGVSIVIYTATDQSGNSDNCSFEVTVVDIEIPVFTFCPDDITLNLEILETCLSSHLGTFLLPRTTLAPLMSPLTTRVGRLVNTTTLVTYTAVDSSGNPATCSFSVTIVDAVAPKIAGCPPSFVVNTTQNMATGVADWTEPSASDDQEVVSFVASHTPPLTLPVGDIVVNYTATDNQGFVTVCEFTIIVQDAEAPQITGCPLTTVATLAMGASVANPFWIAPTASDNVGLVSFESTAEPRDPMPAGRTEVTYTATDAAGNTETCTFTVVVLDNEAPVFTFCPASLDFATSTNGSFAVPSWPAPNATDNTGNTTITSDYNGQPLALGTTTLITYTVEDRSLNSDTCIFNVTIIDGTPPSISNCPDSFTVSTDPSQSSGQANWTEPTADDNEELVSFLADGNSGDFFPLGATLVTYVATDRAGFTATCSFNVTVGDNIQPQITGCPENVALNATEDVVVDWTPPTASDNVGVVNSSSSHVPNDTFALGSQTTVRYQFEDAAGNVATCSFLVTIYNATIGDDLPPMFVSCPSDQVVPTEAGLYNASVTWTVPMATDRESTPTVTGIRNPGDVFPVGNISVSYTATDSLGQTDTCIFFVTVRDEESPELMNCPPDINMLLPPSQSAVAATWNPPTAKDNSGEANVSANFQSGSTFGVGQTPVIFTAVDGAGNTDTCNFTVNVTGDAPPVFTTCPSNIEVNTTAQLAYATVSWMVPEAVDDDSSPIVIEANGYVPGSQFTMGTWTVRYIATDSSQQTATCEFNITVTDREAPVIEGCPSDITEVTLNNAPFTVTWVPPVATDNSGEYSIMTNDNHAPGEMLNVGTYDVIYTVTDPSGNSQTCEFTITIENDAPPVFTACPPSTTVSTDPGQSYATVSFSFPSPSDDRSNPSLVGSHAPGSQFGIGSTTVTYTAYDSAGQSTDCVFVITVEDRGDPVIMNCPSGQTVYILSTSNTAAVYWTLPTANDTSNVTLTSNKDPGDAFSSGSTLVRYTATDSAGNADTCSFSVVVLETLPTYETDGRVELVSIGSMPRPFSESDIQTRLPALRDDMDRLFRQSPVSSEFVGIMLTGSSVGGSNQAIVEFDIFFTGTPPPNDTEIASAFYSGLRPVQNEFDSGNEISPGTFMLSLSSCQNIPCDNGGSCVPDGNTFICMCTQFWKGDYCETDVNECVENDPCPADRVCLNLQGSYLCGCAPGFTLVGDSCISASEFRGSFAITRIGSSDAVFTLDLEDPTSAQYQRIAGNVTRVLDSIFEEESSFITSRVLGMSSGSIEIRYVLTFAEDTDMNEAMVTSQMSSSISADGQIGDSVLYIRPSSLTVASQICPPGFCKNDGTCSPDPVTYESTCTCKSPFSGERCEITDVWSPLVIAMVAVAAVLLLVLVGLFISCCCFLRKRLDEEPKYPGIHGAEQHKSFVKLSRPAPQRQPSAVEPPRIPRGRFVSTSFAEHTSHVDPGNGSYRQDDDSSDLGVTSYENQAFSIPYLQDEVQSARNQGLARQLQQIAMDCRSLDGRPPDLATLANDTPLPDYDENDEVFPVHDPFPHMDHTRDHLQVQRVGYANDVAPDYPQASTFIRPYIATGQEAMEHYYNSQQRRLEDDYF</sequence>
<feature type="domain" description="HYR" evidence="10">
    <location>
        <begin position="2875"/>
        <end position="2953"/>
    </location>
</feature>
<evidence type="ECO:0000256" key="7">
    <source>
        <dbReference type="SAM" id="SignalP"/>
    </source>
</evidence>
<dbReference type="InterPro" id="IPR018097">
    <property type="entry name" value="EGF_Ca-bd_CS"/>
</dbReference>
<evidence type="ECO:0000259" key="8">
    <source>
        <dbReference type="PROSITE" id="PS50024"/>
    </source>
</evidence>
<feature type="region of interest" description="Disordered" evidence="5">
    <location>
        <begin position="4771"/>
        <end position="4791"/>
    </location>
</feature>
<feature type="region of interest" description="Disordered" evidence="5">
    <location>
        <begin position="4207"/>
        <end position="4226"/>
    </location>
</feature>
<feature type="domain" description="HYR" evidence="10">
    <location>
        <begin position="3849"/>
        <end position="3929"/>
    </location>
</feature>
<feature type="domain" description="HYR" evidence="10">
    <location>
        <begin position="3441"/>
        <end position="3521"/>
    </location>
</feature>
<feature type="domain" description="HYR" evidence="10">
    <location>
        <begin position="1099"/>
        <end position="1178"/>
    </location>
</feature>
<dbReference type="Proteomes" id="UP000694845">
    <property type="component" value="Unplaced"/>
</dbReference>
<feature type="domain" description="HYR" evidence="10">
    <location>
        <begin position="3605"/>
        <end position="3683"/>
    </location>
</feature>
<evidence type="ECO:0000256" key="6">
    <source>
        <dbReference type="SAM" id="Phobius"/>
    </source>
</evidence>
<feature type="domain" description="HYR" evidence="10">
    <location>
        <begin position="3278"/>
        <end position="3361"/>
    </location>
</feature>
<dbReference type="Gene3D" id="3.30.70.960">
    <property type="entry name" value="SEA domain"/>
    <property type="match status" value="1"/>
</dbReference>
<feature type="domain" description="HYR" evidence="10">
    <location>
        <begin position="857"/>
        <end position="936"/>
    </location>
</feature>
<feature type="domain" description="HYR" evidence="10">
    <location>
        <begin position="123"/>
        <end position="204"/>
    </location>
</feature>
<feature type="domain" description="HYR" evidence="10">
    <location>
        <begin position="1257"/>
        <end position="1338"/>
    </location>
</feature>
<dbReference type="PANTHER" id="PTHR24273">
    <property type="entry name" value="FI04643P-RELATED"/>
    <property type="match status" value="1"/>
</dbReference>
<dbReference type="GeneID" id="110978223"/>
<feature type="domain" description="HYR" evidence="10">
    <location>
        <begin position="2792"/>
        <end position="2874"/>
    </location>
</feature>
<evidence type="ECO:0000256" key="2">
    <source>
        <dbReference type="ARBA" id="ARBA00022737"/>
    </source>
</evidence>
<protein>
    <submittedName>
        <fullName evidence="12">LOW QUALITY PROTEIN: uncharacterized protein LOC110978223</fullName>
    </submittedName>
</protein>
<name>A0A8B7Y697_ACAPL</name>
<feature type="domain" description="HYR" evidence="10">
    <location>
        <begin position="1826"/>
        <end position="1908"/>
    </location>
</feature>
<feature type="compositionally biased region" description="Polar residues" evidence="5">
    <location>
        <begin position="35"/>
        <end position="52"/>
    </location>
</feature>
<dbReference type="OrthoDB" id="10066451at2759"/>
<feature type="disulfide bond" evidence="4">
    <location>
        <begin position="4480"/>
        <end position="4489"/>
    </location>
</feature>
<feature type="domain" description="HYR" evidence="10">
    <location>
        <begin position="2390"/>
        <end position="2468"/>
    </location>
</feature>
<dbReference type="CDD" id="cd00054">
    <property type="entry name" value="EGF_CA"/>
    <property type="match status" value="2"/>
</dbReference>
<feature type="domain" description="HYR" evidence="10">
    <location>
        <begin position="205"/>
        <end position="286"/>
    </location>
</feature>
<feature type="domain" description="EGF-like" evidence="9">
    <location>
        <begin position="4492"/>
        <end position="4531"/>
    </location>
</feature>
<dbReference type="SUPFAM" id="SSF82671">
    <property type="entry name" value="SEA domain"/>
    <property type="match status" value="1"/>
</dbReference>
<dbReference type="InterPro" id="IPR000742">
    <property type="entry name" value="EGF"/>
</dbReference>
<feature type="domain" description="HYR" evidence="10">
    <location>
        <begin position="1501"/>
        <end position="1584"/>
    </location>
</feature>
<feature type="domain" description="HYR" evidence="10">
    <location>
        <begin position="2552"/>
        <end position="2631"/>
    </location>
</feature>
<keyword evidence="11" id="KW-1185">Reference proteome</keyword>
<feature type="disulfide bond" evidence="4">
    <location>
        <begin position="4655"/>
        <end position="4672"/>
    </location>
</feature>
<feature type="domain" description="HYR" evidence="10">
    <location>
        <begin position="4013"/>
        <end position="4093"/>
    </location>
</feature>
<feature type="domain" description="HYR" evidence="10">
    <location>
        <begin position="3118"/>
        <end position="3198"/>
    </location>
</feature>
<feature type="domain" description="HYR" evidence="10">
    <location>
        <begin position="2069"/>
        <end position="2147"/>
    </location>
</feature>
<feature type="domain" description="HYR" evidence="10">
    <location>
        <begin position="1016"/>
        <end position="1098"/>
    </location>
</feature>
<evidence type="ECO:0000256" key="5">
    <source>
        <dbReference type="SAM" id="MobiDB-lite"/>
    </source>
</evidence>
<dbReference type="InterPro" id="IPR013783">
    <property type="entry name" value="Ig-like_fold"/>
</dbReference>
<feature type="domain" description="HYR" evidence="10">
    <location>
        <begin position="4094"/>
        <end position="4177"/>
    </location>
</feature>
<feature type="domain" description="HYR" evidence="10">
    <location>
        <begin position="2230"/>
        <end position="2306"/>
    </location>
</feature>
<feature type="domain" description="HYR" evidence="10">
    <location>
        <begin position="696"/>
        <end position="773"/>
    </location>
</feature>
<feature type="domain" description="HYR" evidence="10">
    <location>
        <begin position="774"/>
        <end position="856"/>
    </location>
</feature>
<feature type="domain" description="HYR" evidence="10">
    <location>
        <begin position="4257"/>
        <end position="4338"/>
    </location>
</feature>
<feature type="domain" description="SEA" evidence="8">
    <location>
        <begin position="4532"/>
        <end position="4643"/>
    </location>
</feature>
<feature type="domain" description="HYR" evidence="10">
    <location>
        <begin position="2148"/>
        <end position="2229"/>
    </location>
</feature>
<feature type="domain" description="HYR" evidence="10">
    <location>
        <begin position="1664"/>
        <end position="1745"/>
    </location>
</feature>
<dbReference type="SMART" id="SM00200">
    <property type="entry name" value="SEA"/>
    <property type="match status" value="1"/>
</dbReference>
<keyword evidence="6" id="KW-0472">Membrane</keyword>
<dbReference type="RefSeq" id="XP_022088734.1">
    <property type="nucleotide sequence ID" value="XM_022233042.1"/>
</dbReference>
<evidence type="ECO:0000256" key="3">
    <source>
        <dbReference type="ARBA" id="ARBA00023157"/>
    </source>
</evidence>
<feature type="domain" description="HYR" evidence="10">
    <location>
        <begin position="3767"/>
        <end position="3845"/>
    </location>
</feature>
<feature type="chain" id="PRO_5034063756" evidence="7">
    <location>
        <begin position="24"/>
        <end position="4925"/>
    </location>
</feature>
<evidence type="ECO:0000259" key="10">
    <source>
        <dbReference type="PROSITE" id="PS50825"/>
    </source>
</evidence>
<dbReference type="InterPro" id="IPR000152">
    <property type="entry name" value="EGF-type_Asp/Asn_hydroxyl_site"/>
</dbReference>
<feature type="domain" description="HYR" evidence="10">
    <location>
        <begin position="287"/>
        <end position="364"/>
    </location>
</feature>
<dbReference type="PROSITE" id="PS00010">
    <property type="entry name" value="ASX_HYDROXYL"/>
    <property type="match status" value="1"/>
</dbReference>